<feature type="domain" description="HTH tetR-type" evidence="5">
    <location>
        <begin position="4"/>
        <end position="64"/>
    </location>
</feature>
<evidence type="ECO:0000313" key="6">
    <source>
        <dbReference type="EMBL" id="SDK26972.1"/>
    </source>
</evidence>
<feature type="DNA-binding region" description="H-T-H motif" evidence="4">
    <location>
        <begin position="27"/>
        <end position="46"/>
    </location>
</feature>
<dbReference type="SUPFAM" id="SSF48498">
    <property type="entry name" value="Tetracyclin repressor-like, C-terminal domain"/>
    <property type="match status" value="1"/>
</dbReference>
<dbReference type="AlphaFoldDB" id="A0A1G9AI02"/>
<dbReference type="PRINTS" id="PR00455">
    <property type="entry name" value="HTHTETR"/>
</dbReference>
<sequence length="183" mass="21247">MKKSQKKEDIINTAEKLFYQHGFHAIGVKNILEQAGVATMTMYYHFKSKEDLIKEVLVQREKHYFQFLETKIDRGNDINQYVESIIKAHLDWIKTDDYNGCLFLRAKQEYEGVNDKISSVSREHKKRFLNKIENDLKLLHAEQSLSVQISIILEGITSMAQILELDKVKDTAIDLAKSIEVAE</sequence>
<evidence type="ECO:0000259" key="5">
    <source>
        <dbReference type="PROSITE" id="PS50977"/>
    </source>
</evidence>
<keyword evidence="3" id="KW-0804">Transcription</keyword>
<protein>
    <submittedName>
        <fullName evidence="6">DNA-binding transcriptional regulator, AcrR family</fullName>
    </submittedName>
</protein>
<keyword evidence="7" id="KW-1185">Reference proteome</keyword>
<dbReference type="InterPro" id="IPR001647">
    <property type="entry name" value="HTH_TetR"/>
</dbReference>
<keyword evidence="2 4" id="KW-0238">DNA-binding</keyword>
<gene>
    <name evidence="6" type="ORF">SAMN05216243_2533</name>
</gene>
<dbReference type="RefSeq" id="WP_093214781.1">
    <property type="nucleotide sequence ID" value="NZ_FNFL01000004.1"/>
</dbReference>
<dbReference type="InterPro" id="IPR009057">
    <property type="entry name" value="Homeodomain-like_sf"/>
</dbReference>
<dbReference type="OrthoDB" id="116240at2"/>
<name>A0A1G9AI02_9BACI</name>
<accession>A0A1G9AI02</accession>
<evidence type="ECO:0000256" key="4">
    <source>
        <dbReference type="PROSITE-ProRule" id="PRU00335"/>
    </source>
</evidence>
<keyword evidence="1" id="KW-0805">Transcription regulation</keyword>
<dbReference type="GO" id="GO:0003677">
    <property type="term" value="F:DNA binding"/>
    <property type="evidence" value="ECO:0007669"/>
    <property type="project" value="UniProtKB-UniRule"/>
</dbReference>
<dbReference type="SUPFAM" id="SSF46689">
    <property type="entry name" value="Homeodomain-like"/>
    <property type="match status" value="1"/>
</dbReference>
<dbReference type="Gene3D" id="1.10.357.10">
    <property type="entry name" value="Tetracycline Repressor, domain 2"/>
    <property type="match status" value="1"/>
</dbReference>
<proteinExistence type="predicted"/>
<reference evidence="6 7" key="1">
    <citation type="submission" date="2016-10" db="EMBL/GenBank/DDBJ databases">
        <authorList>
            <person name="de Groot N.N."/>
        </authorList>
    </citation>
    <scope>NUCLEOTIDE SEQUENCE [LARGE SCALE GENOMIC DNA]</scope>
    <source>
        <strain evidence="6 7">CGMCC 1.6502</strain>
    </source>
</reference>
<dbReference type="EMBL" id="FNFL01000004">
    <property type="protein sequence ID" value="SDK26972.1"/>
    <property type="molecule type" value="Genomic_DNA"/>
</dbReference>
<dbReference type="InterPro" id="IPR036271">
    <property type="entry name" value="Tet_transcr_reg_TetR-rel_C_sf"/>
</dbReference>
<organism evidence="6 7">
    <name type="scientific">Sediminibacillus albus</name>
    <dbReference type="NCBI Taxonomy" id="407036"/>
    <lineage>
        <taxon>Bacteria</taxon>
        <taxon>Bacillati</taxon>
        <taxon>Bacillota</taxon>
        <taxon>Bacilli</taxon>
        <taxon>Bacillales</taxon>
        <taxon>Bacillaceae</taxon>
        <taxon>Sediminibacillus</taxon>
    </lineage>
</organism>
<evidence type="ECO:0000256" key="3">
    <source>
        <dbReference type="ARBA" id="ARBA00023163"/>
    </source>
</evidence>
<evidence type="ECO:0000256" key="2">
    <source>
        <dbReference type="ARBA" id="ARBA00023125"/>
    </source>
</evidence>
<dbReference type="PANTHER" id="PTHR47506">
    <property type="entry name" value="TRANSCRIPTIONAL REGULATORY PROTEIN"/>
    <property type="match status" value="1"/>
</dbReference>
<dbReference type="Proteomes" id="UP000198694">
    <property type="component" value="Unassembled WGS sequence"/>
</dbReference>
<dbReference type="PANTHER" id="PTHR47506:SF1">
    <property type="entry name" value="HTH-TYPE TRANSCRIPTIONAL REGULATOR YJDC"/>
    <property type="match status" value="1"/>
</dbReference>
<evidence type="ECO:0000256" key="1">
    <source>
        <dbReference type="ARBA" id="ARBA00023015"/>
    </source>
</evidence>
<dbReference type="Pfam" id="PF00440">
    <property type="entry name" value="TetR_N"/>
    <property type="match status" value="1"/>
</dbReference>
<dbReference type="PROSITE" id="PS50977">
    <property type="entry name" value="HTH_TETR_2"/>
    <property type="match status" value="1"/>
</dbReference>
<evidence type="ECO:0000313" key="7">
    <source>
        <dbReference type="Proteomes" id="UP000198694"/>
    </source>
</evidence>
<dbReference type="STRING" id="407036.SAMN05216243_2533"/>